<protein>
    <submittedName>
        <fullName evidence="2">(2Fe-2S)-binding protein</fullName>
    </submittedName>
</protein>
<accession>A0A3E2DNS0</accession>
<dbReference type="AlphaFoldDB" id="A0A3E2DNS0"/>
<dbReference type="InterPro" id="IPR024726">
    <property type="entry name" value="FhuF_C"/>
</dbReference>
<reference evidence="2 3" key="1">
    <citation type="submission" date="2017-07" db="EMBL/GenBank/DDBJ databases">
        <authorList>
            <person name="Sun Z.S."/>
            <person name="Albrecht U."/>
            <person name="Echele G."/>
            <person name="Lee C.C."/>
        </authorList>
    </citation>
    <scope>NUCLEOTIDE SEQUENCE [LARGE SCALE GENOMIC DNA]</scope>
    <source>
        <strain evidence="2 3">P16-029</strain>
    </source>
</reference>
<dbReference type="GO" id="GO:0051537">
    <property type="term" value="F:2 iron, 2 sulfur cluster binding"/>
    <property type="evidence" value="ECO:0007669"/>
    <property type="project" value="InterPro"/>
</dbReference>
<evidence type="ECO:0000313" key="2">
    <source>
        <dbReference type="EMBL" id="RFT46958.1"/>
    </source>
</evidence>
<organism evidence="2 3">
    <name type="scientific">Cutibacterium avidum</name>
    <dbReference type="NCBI Taxonomy" id="33010"/>
    <lineage>
        <taxon>Bacteria</taxon>
        <taxon>Bacillati</taxon>
        <taxon>Actinomycetota</taxon>
        <taxon>Actinomycetes</taxon>
        <taxon>Propionibacteriales</taxon>
        <taxon>Propionibacteriaceae</taxon>
        <taxon>Cutibacterium</taxon>
    </lineage>
</organism>
<name>A0A3E2DNS0_9ACTN</name>
<gene>
    <name evidence="2" type="ORF">CHT91_01210</name>
</gene>
<feature type="domain" description="Ferric siderophore reductase C-terminal" evidence="1">
    <location>
        <begin position="210"/>
        <end position="232"/>
    </location>
</feature>
<proteinExistence type="predicted"/>
<dbReference type="RefSeq" id="WP_065672906.1">
    <property type="nucleotide sequence ID" value="NZ_JAQDJS010000003.1"/>
</dbReference>
<evidence type="ECO:0000259" key="1">
    <source>
        <dbReference type="Pfam" id="PF11575"/>
    </source>
</evidence>
<comment type="caution">
    <text evidence="2">The sequence shown here is derived from an EMBL/GenBank/DDBJ whole genome shotgun (WGS) entry which is preliminary data.</text>
</comment>
<sequence length="233" mass="25108">MDIIDLTAAGFDEWVSVENHRSNEAPANSWLPATQLVTPEVMDRRINHTHEALLAQRHEGRAGHGHDVAAAPGPVPRRVALSATQLGIVARLVVPVVTARALGHDVIFPRLEDLWFQDVLQAPIPVSVAWKPGSAKITDSAVERITDAFIVAGLSKIIARDNLASAVSTSVVMISRCRPDLRQAAIDAATELLIMVDPRPGITAGPGFHRRSCCLYYQVSGSRMACCGDCVLV</sequence>
<dbReference type="EMBL" id="NOWI01000001">
    <property type="protein sequence ID" value="RFT46958.1"/>
    <property type="molecule type" value="Genomic_DNA"/>
</dbReference>
<dbReference type="Proteomes" id="UP000259211">
    <property type="component" value="Unassembled WGS sequence"/>
</dbReference>
<dbReference type="Pfam" id="PF11575">
    <property type="entry name" value="FhuF_C"/>
    <property type="match status" value="1"/>
</dbReference>
<evidence type="ECO:0000313" key="3">
    <source>
        <dbReference type="Proteomes" id="UP000259211"/>
    </source>
</evidence>